<name>A0A9Q0LXW6_ANAIG</name>
<dbReference type="Pfam" id="PF03184">
    <property type="entry name" value="DDE_1"/>
    <property type="match status" value="1"/>
</dbReference>
<feature type="domain" description="HTH CENPB-type" evidence="3">
    <location>
        <begin position="83"/>
        <end position="152"/>
    </location>
</feature>
<dbReference type="SMART" id="SM00674">
    <property type="entry name" value="CENPB"/>
    <property type="match status" value="1"/>
</dbReference>
<evidence type="ECO:0000259" key="3">
    <source>
        <dbReference type="PROSITE" id="PS51253"/>
    </source>
</evidence>
<dbReference type="InterPro" id="IPR004875">
    <property type="entry name" value="DDE_SF_endonuclease_dom"/>
</dbReference>
<keyword evidence="1" id="KW-0238">DNA-binding</keyword>
<gene>
    <name evidence="4" type="ORF">M0811_04331</name>
</gene>
<dbReference type="Proteomes" id="UP001149090">
    <property type="component" value="Unassembled WGS sequence"/>
</dbReference>
<reference evidence="4" key="1">
    <citation type="submission" date="2022-10" db="EMBL/GenBank/DDBJ databases">
        <title>Novel sulphate-reducing endosymbionts in the free-living metamonad Anaeramoeba.</title>
        <authorList>
            <person name="Jerlstrom-Hultqvist J."/>
            <person name="Cepicka I."/>
            <person name="Gallot-Lavallee L."/>
            <person name="Salas-Leiva D."/>
            <person name="Curtis B.A."/>
            <person name="Zahonova K."/>
            <person name="Pipaliya S."/>
            <person name="Dacks J."/>
            <person name="Roger A.J."/>
        </authorList>
    </citation>
    <scope>NUCLEOTIDE SEQUENCE</scope>
    <source>
        <strain evidence="4">BMAN</strain>
    </source>
</reference>
<dbReference type="Pfam" id="PF03221">
    <property type="entry name" value="HTH_Tnp_Tc5"/>
    <property type="match status" value="1"/>
</dbReference>
<evidence type="ECO:0000313" key="5">
    <source>
        <dbReference type="Proteomes" id="UP001149090"/>
    </source>
</evidence>
<dbReference type="InterPro" id="IPR050863">
    <property type="entry name" value="CenT-Element_Derived"/>
</dbReference>
<dbReference type="InterPro" id="IPR006600">
    <property type="entry name" value="HTH_CenpB_DNA-bd_dom"/>
</dbReference>
<accession>A0A9Q0LXW6</accession>
<feature type="region of interest" description="Disordered" evidence="2">
    <location>
        <begin position="1"/>
        <end position="22"/>
    </location>
</feature>
<evidence type="ECO:0000256" key="2">
    <source>
        <dbReference type="SAM" id="MobiDB-lite"/>
    </source>
</evidence>
<dbReference type="PANTHER" id="PTHR19303">
    <property type="entry name" value="TRANSPOSON"/>
    <property type="match status" value="1"/>
</dbReference>
<proteinExistence type="predicted"/>
<dbReference type="PROSITE" id="PS51253">
    <property type="entry name" value="HTH_CENPB"/>
    <property type="match status" value="1"/>
</dbReference>
<comment type="caution">
    <text evidence="4">The sequence shown here is derived from an EMBL/GenBank/DDBJ whole genome shotgun (WGS) entry which is preliminary data.</text>
</comment>
<dbReference type="AlphaFoldDB" id="A0A9Q0LXW6"/>
<evidence type="ECO:0000256" key="1">
    <source>
        <dbReference type="ARBA" id="ARBA00023125"/>
    </source>
</evidence>
<dbReference type="OrthoDB" id="2162928at2759"/>
<evidence type="ECO:0000313" key="4">
    <source>
        <dbReference type="EMBL" id="KAJ5079310.1"/>
    </source>
</evidence>
<organism evidence="4 5">
    <name type="scientific">Anaeramoeba ignava</name>
    <name type="common">Anaerobic marine amoeba</name>
    <dbReference type="NCBI Taxonomy" id="1746090"/>
    <lineage>
        <taxon>Eukaryota</taxon>
        <taxon>Metamonada</taxon>
        <taxon>Anaeramoebidae</taxon>
        <taxon>Anaeramoeba</taxon>
    </lineage>
</organism>
<keyword evidence="5" id="KW-1185">Reference proteome</keyword>
<dbReference type="GO" id="GO:0005634">
    <property type="term" value="C:nucleus"/>
    <property type="evidence" value="ECO:0007669"/>
    <property type="project" value="TreeGrafter"/>
</dbReference>
<dbReference type="EMBL" id="JAPDFW010000033">
    <property type="protein sequence ID" value="KAJ5079310.1"/>
    <property type="molecule type" value="Genomic_DNA"/>
</dbReference>
<protein>
    <submittedName>
        <fullName evidence="4">Protein derived from transposon</fullName>
    </submittedName>
</protein>
<dbReference type="GO" id="GO:0003677">
    <property type="term" value="F:DNA binding"/>
    <property type="evidence" value="ECO:0007669"/>
    <property type="project" value="UniProtKB-KW"/>
</dbReference>
<sequence length="577" mass="67787">MARCKKNSNKNPKKTPKVKSKRRNYVDIPWKKIFEKVEEKKRGSITYYAKKYNISRSALSTRYWRWKREKPMNENTKDGRVEANIKNKRILKEDDENQLLELIRDDISAGESITPKQIGKLAKSLFFSSRKKSINSSWIYRFMKRNNLTLRQACIHEIFPDDFDGKKEVEEFLEMTKDLEARYSHSQVFNMDETHIVFEPEIKKTVSEKGKKQAQIKSKGNPKEGCTVVGCIGADGKHLPLTFILKGGSRVIKWIKQDISNTNLKGNCTFFANSKSWMTRTVLMKWFKEVFLPNTPTPCALFLDHFKVHEDKTFIDFAFKNQVEVFFIPPHLTGQLQPLDKMIFRQFKFKYQDELEEEILSEDSLRIKRLKVTKACFSAWNKIEAHLFARAFRKTGIIHDNLDSFDEKSVMDFIETHSVKKIEATEKENSNKEKIEEKNESVPTKLNLEMEIVNSDEIPQTHFEEVPIKESFDCKKTNNSKNQRSKKILLKRKIIRSILKRKLTLTQIPPKIGFEKDSSIEITQNKFGYEENTEPNGEDNQELFPLIKRPMNNFYHSQSPKKHQWEEIVLDNGIFQI</sequence>